<evidence type="ECO:0000313" key="2">
    <source>
        <dbReference type="EMBL" id="MXO86344.1"/>
    </source>
</evidence>
<reference evidence="2 3" key="1">
    <citation type="submission" date="2019-12" db="EMBL/GenBank/DDBJ databases">
        <title>Genomic-based taxomic classification of the family Erythrobacteraceae.</title>
        <authorList>
            <person name="Xu L."/>
        </authorList>
    </citation>
    <scope>NUCLEOTIDE SEQUENCE [LARGE SCALE GENOMIC DNA]</scope>
    <source>
        <strain evidence="2 3">MCCC 1A09962</strain>
    </source>
</reference>
<dbReference type="RefSeq" id="WP_160683045.1">
    <property type="nucleotide sequence ID" value="NZ_WTYW01000002.1"/>
</dbReference>
<dbReference type="EMBL" id="WTYW01000002">
    <property type="protein sequence ID" value="MXO86344.1"/>
    <property type="molecule type" value="Genomic_DNA"/>
</dbReference>
<dbReference type="InterPro" id="IPR001509">
    <property type="entry name" value="Epimerase_deHydtase"/>
</dbReference>
<proteinExistence type="predicted"/>
<accession>A0A844ZFL5</accession>
<gene>
    <name evidence="2" type="ORF">GRI38_09945</name>
</gene>
<dbReference type="PANTHER" id="PTHR12126:SF11">
    <property type="entry name" value="NADH DEHYDROGENASE [UBIQUINONE] 1 ALPHA SUBCOMPLEX SUBUNIT 9, MITOCHONDRIAL"/>
    <property type="match status" value="1"/>
</dbReference>
<evidence type="ECO:0000313" key="3">
    <source>
        <dbReference type="Proteomes" id="UP000433104"/>
    </source>
</evidence>
<name>A0A844ZFL5_9SPHN</name>
<dbReference type="Gene3D" id="3.40.50.720">
    <property type="entry name" value="NAD(P)-binding Rossmann-like Domain"/>
    <property type="match status" value="1"/>
</dbReference>
<dbReference type="PANTHER" id="PTHR12126">
    <property type="entry name" value="NADH-UBIQUINONE OXIDOREDUCTASE 39 KDA SUBUNIT-RELATED"/>
    <property type="match status" value="1"/>
</dbReference>
<dbReference type="InterPro" id="IPR051207">
    <property type="entry name" value="ComplexI_NDUFA9_subunit"/>
</dbReference>
<organism evidence="2 3">
    <name type="scientific">Parapontixanthobacter aurantiacus</name>
    <dbReference type="NCBI Taxonomy" id="1463599"/>
    <lineage>
        <taxon>Bacteria</taxon>
        <taxon>Pseudomonadati</taxon>
        <taxon>Pseudomonadota</taxon>
        <taxon>Alphaproteobacteria</taxon>
        <taxon>Sphingomonadales</taxon>
        <taxon>Erythrobacteraceae</taxon>
        <taxon>Parapontixanthobacter</taxon>
    </lineage>
</organism>
<evidence type="ECO:0000259" key="1">
    <source>
        <dbReference type="Pfam" id="PF01370"/>
    </source>
</evidence>
<feature type="domain" description="NAD-dependent epimerase/dehydratase" evidence="1">
    <location>
        <begin position="12"/>
        <end position="216"/>
    </location>
</feature>
<dbReference type="InterPro" id="IPR036291">
    <property type="entry name" value="NAD(P)-bd_dom_sf"/>
</dbReference>
<dbReference type="Proteomes" id="UP000433104">
    <property type="component" value="Unassembled WGS sequence"/>
</dbReference>
<dbReference type="CDD" id="cd05271">
    <property type="entry name" value="NDUFA9_like_SDR_a"/>
    <property type="match status" value="1"/>
</dbReference>
<dbReference type="SUPFAM" id="SSF51735">
    <property type="entry name" value="NAD(P)-binding Rossmann-fold domains"/>
    <property type="match status" value="1"/>
</dbReference>
<dbReference type="AlphaFoldDB" id="A0A844ZFL5"/>
<sequence length="316" mass="34223">MAQSGPLENRLVTIFGGSGFVGNYVAQSLLERGARLRIASRNPEKAFSLRPLANLGQLQFMRCNVLDERSVMQYTEGSHAVVNLVGTFGGNMKKLMGEAPGTMARAAREAGAGAYVQISALAADPEGEAEYARAKALGEERARAEFPGATILRPSILFGRDDDFINMFAQLISTFPVLPVFAPDAPLQLLYVDDAAEAVALALENPATHGGKTYELAGPERLTMMQINRMIADAQLRKRTFLPMPDAVSGAFAMLPGTPMSSDQWAMLKDGDVASGEHPGIDAFGIDPKPLSLYLDKWMIRYRKHGRFADKSSPTI</sequence>
<protein>
    <submittedName>
        <fullName evidence="2">NAD-dependent epimerase/dehydratase family protein</fullName>
    </submittedName>
</protein>
<dbReference type="OrthoDB" id="9776313at2"/>
<keyword evidence="3" id="KW-1185">Reference proteome</keyword>
<dbReference type="Pfam" id="PF01370">
    <property type="entry name" value="Epimerase"/>
    <property type="match status" value="1"/>
</dbReference>
<dbReference type="GO" id="GO:0044877">
    <property type="term" value="F:protein-containing complex binding"/>
    <property type="evidence" value="ECO:0007669"/>
    <property type="project" value="TreeGrafter"/>
</dbReference>
<comment type="caution">
    <text evidence="2">The sequence shown here is derived from an EMBL/GenBank/DDBJ whole genome shotgun (WGS) entry which is preliminary data.</text>
</comment>